<feature type="compositionally biased region" description="Basic and acidic residues" evidence="1">
    <location>
        <begin position="127"/>
        <end position="141"/>
    </location>
</feature>
<gene>
    <name evidence="2" type="ORF">NDU88_001238</name>
</gene>
<dbReference type="EMBL" id="JANPWB010000012">
    <property type="protein sequence ID" value="KAJ1112978.1"/>
    <property type="molecule type" value="Genomic_DNA"/>
</dbReference>
<dbReference type="Proteomes" id="UP001066276">
    <property type="component" value="Chromosome 8"/>
</dbReference>
<evidence type="ECO:0000256" key="1">
    <source>
        <dbReference type="SAM" id="MobiDB-lite"/>
    </source>
</evidence>
<organism evidence="2 3">
    <name type="scientific">Pleurodeles waltl</name>
    <name type="common">Iberian ribbed newt</name>
    <dbReference type="NCBI Taxonomy" id="8319"/>
    <lineage>
        <taxon>Eukaryota</taxon>
        <taxon>Metazoa</taxon>
        <taxon>Chordata</taxon>
        <taxon>Craniata</taxon>
        <taxon>Vertebrata</taxon>
        <taxon>Euteleostomi</taxon>
        <taxon>Amphibia</taxon>
        <taxon>Batrachia</taxon>
        <taxon>Caudata</taxon>
        <taxon>Salamandroidea</taxon>
        <taxon>Salamandridae</taxon>
        <taxon>Pleurodelinae</taxon>
        <taxon>Pleurodeles</taxon>
    </lineage>
</organism>
<reference evidence="2" key="1">
    <citation type="journal article" date="2022" name="bioRxiv">
        <title>Sequencing and chromosome-scale assembly of the giantPleurodeles waltlgenome.</title>
        <authorList>
            <person name="Brown T."/>
            <person name="Elewa A."/>
            <person name="Iarovenko S."/>
            <person name="Subramanian E."/>
            <person name="Araus A.J."/>
            <person name="Petzold A."/>
            <person name="Susuki M."/>
            <person name="Suzuki K.-i.T."/>
            <person name="Hayashi T."/>
            <person name="Toyoda A."/>
            <person name="Oliveira C."/>
            <person name="Osipova E."/>
            <person name="Leigh N.D."/>
            <person name="Simon A."/>
            <person name="Yun M.H."/>
        </authorList>
    </citation>
    <scope>NUCLEOTIDE SEQUENCE</scope>
    <source>
        <strain evidence="2">20211129_DDA</strain>
        <tissue evidence="2">Liver</tissue>
    </source>
</reference>
<comment type="caution">
    <text evidence="2">The sequence shown here is derived from an EMBL/GenBank/DDBJ whole genome shotgun (WGS) entry which is preliminary data.</text>
</comment>
<evidence type="ECO:0000313" key="2">
    <source>
        <dbReference type="EMBL" id="KAJ1112978.1"/>
    </source>
</evidence>
<dbReference type="AlphaFoldDB" id="A0AAV7NIF2"/>
<protein>
    <submittedName>
        <fullName evidence="2">Uncharacterized protein</fullName>
    </submittedName>
</protein>
<keyword evidence="3" id="KW-1185">Reference proteome</keyword>
<feature type="compositionally biased region" description="Basic residues" evidence="1">
    <location>
        <begin position="142"/>
        <end position="151"/>
    </location>
</feature>
<feature type="region of interest" description="Disordered" evidence="1">
    <location>
        <begin position="1"/>
        <end position="164"/>
    </location>
</feature>
<proteinExistence type="predicted"/>
<sequence length="186" mass="20394">MDQTSRPKCPTKRATPSKAARGQRESLAGIATGKKNGDEDGAAQPLVRARRGLAFARRGQRRGRRQIPGGPRRATERDEAGRPPPHPPEAGTIFPPGVRANRRRPVREDGRRAWGTSRVSSRTRHRSEREKKGTHPLDALRRLRPLTRRPPVKKDRAATSGQDDAAIHCGVSAALPSRTKLVLPSG</sequence>
<name>A0AAV7NIF2_PLEWA</name>
<evidence type="ECO:0000313" key="3">
    <source>
        <dbReference type="Proteomes" id="UP001066276"/>
    </source>
</evidence>
<accession>A0AAV7NIF2</accession>